<dbReference type="InterPro" id="IPR011701">
    <property type="entry name" value="MFS"/>
</dbReference>
<comment type="subcellular location">
    <subcellularLocation>
        <location evidence="1">Membrane</location>
        <topology evidence="1">Multi-pass membrane protein</topology>
    </subcellularLocation>
</comment>
<sequence length="435" mass="46204">MAAVETSANSSIDMETLAKDRAPTPPLPSAVSMPGPSVPAPPPNGGTTAWLQVVGAFLLFFSSWGLINTFGVFQEYYSETYLASFPPSSISWIGTAQGFLLINFGVLSGPLYDMGYLRGLIGTGAGLIFMGLLVAGEVREFFGIFLSLSVMVGLGAGCLFVPSVAIVSQYFTSRRPFATGIAAAGGSFGGVVFPIIFRHALDNVGYSWSCRILAFIVLAALAGPFLLMKPRVIPSQKRKLFDFAALKDSAFLLFSLSLFFTFVGLYEPFFYIPSYSKTELGVGQSLGFYMLSVLNAGSFFGRLIPNLVANYTGSMNALLSCICISGVLIFCWIPVKTLAGLIPFAILYGFFSGAVVSLPPTAMVTLSPDISKVGQRMGMSFSFAGFGLLVGNPIAGAILRGQSKYLGLQVFSGVTVMVGFVLLLGALLVHKARVN</sequence>
<feature type="transmembrane region" description="Helical" evidence="4">
    <location>
        <begin position="378"/>
        <end position="399"/>
    </location>
</feature>
<dbReference type="Gene3D" id="1.20.1250.20">
    <property type="entry name" value="MFS general substrate transporter like domains"/>
    <property type="match status" value="2"/>
</dbReference>
<dbReference type="EMBL" id="JAULSW010000010">
    <property type="protein sequence ID" value="KAK3368344.1"/>
    <property type="molecule type" value="Genomic_DNA"/>
</dbReference>
<keyword evidence="4" id="KW-0472">Membrane</keyword>
<evidence type="ECO:0000256" key="2">
    <source>
        <dbReference type="ARBA" id="ARBA00006727"/>
    </source>
</evidence>
<feature type="transmembrane region" description="Helical" evidence="4">
    <location>
        <begin position="249"/>
        <end position="266"/>
    </location>
</feature>
<dbReference type="GO" id="GO:0016020">
    <property type="term" value="C:membrane"/>
    <property type="evidence" value="ECO:0007669"/>
    <property type="project" value="UniProtKB-SubCell"/>
</dbReference>
<keyword evidence="4" id="KW-1133">Transmembrane helix</keyword>
<comment type="similarity">
    <text evidence="2">Belongs to the major facilitator superfamily. Monocarboxylate porter (TC 2.A.1.13) family.</text>
</comment>
<gene>
    <name evidence="6" type="ORF">B0H63DRAFT_504264</name>
</gene>
<feature type="transmembrane region" description="Helical" evidence="4">
    <location>
        <begin position="116"/>
        <end position="135"/>
    </location>
</feature>
<dbReference type="InterPro" id="IPR020846">
    <property type="entry name" value="MFS_dom"/>
</dbReference>
<feature type="region of interest" description="Disordered" evidence="3">
    <location>
        <begin position="1"/>
        <end position="39"/>
    </location>
</feature>
<feature type="transmembrane region" description="Helical" evidence="4">
    <location>
        <begin position="90"/>
        <end position="109"/>
    </location>
</feature>
<accession>A0AAE0K1Q8</accession>
<dbReference type="PANTHER" id="PTHR11360">
    <property type="entry name" value="MONOCARBOXYLATE TRANSPORTER"/>
    <property type="match status" value="1"/>
</dbReference>
<feature type="transmembrane region" description="Helical" evidence="4">
    <location>
        <begin position="316"/>
        <end position="335"/>
    </location>
</feature>
<keyword evidence="7" id="KW-1185">Reference proteome</keyword>
<evidence type="ECO:0000256" key="3">
    <source>
        <dbReference type="SAM" id="MobiDB-lite"/>
    </source>
</evidence>
<feature type="transmembrane region" description="Helical" evidence="4">
    <location>
        <begin position="206"/>
        <end position="228"/>
    </location>
</feature>
<organism evidence="6 7">
    <name type="scientific">Podospora didyma</name>
    <dbReference type="NCBI Taxonomy" id="330526"/>
    <lineage>
        <taxon>Eukaryota</taxon>
        <taxon>Fungi</taxon>
        <taxon>Dikarya</taxon>
        <taxon>Ascomycota</taxon>
        <taxon>Pezizomycotina</taxon>
        <taxon>Sordariomycetes</taxon>
        <taxon>Sordariomycetidae</taxon>
        <taxon>Sordariales</taxon>
        <taxon>Podosporaceae</taxon>
        <taxon>Podospora</taxon>
    </lineage>
</organism>
<comment type="caution">
    <text evidence="6">The sequence shown here is derived from an EMBL/GenBank/DDBJ whole genome shotgun (WGS) entry which is preliminary data.</text>
</comment>
<evidence type="ECO:0000256" key="1">
    <source>
        <dbReference type="ARBA" id="ARBA00004141"/>
    </source>
</evidence>
<feature type="transmembrane region" description="Helical" evidence="4">
    <location>
        <begin position="141"/>
        <end position="165"/>
    </location>
</feature>
<keyword evidence="4" id="KW-0812">Transmembrane</keyword>
<evidence type="ECO:0000259" key="5">
    <source>
        <dbReference type="PROSITE" id="PS50850"/>
    </source>
</evidence>
<dbReference type="InterPro" id="IPR036259">
    <property type="entry name" value="MFS_trans_sf"/>
</dbReference>
<feature type="transmembrane region" description="Helical" evidence="4">
    <location>
        <begin position="341"/>
        <end position="366"/>
    </location>
</feature>
<dbReference type="InterPro" id="IPR050327">
    <property type="entry name" value="Proton-linked_MCT"/>
</dbReference>
<evidence type="ECO:0000256" key="4">
    <source>
        <dbReference type="SAM" id="Phobius"/>
    </source>
</evidence>
<dbReference type="PANTHER" id="PTHR11360:SF234">
    <property type="entry name" value="MFS-TYPE TRANSPORTER DBAD-RELATED"/>
    <property type="match status" value="1"/>
</dbReference>
<evidence type="ECO:0000313" key="6">
    <source>
        <dbReference type="EMBL" id="KAK3368344.1"/>
    </source>
</evidence>
<dbReference type="AlphaFoldDB" id="A0AAE0K1Q8"/>
<feature type="transmembrane region" description="Helical" evidence="4">
    <location>
        <begin position="177"/>
        <end position="200"/>
    </location>
</feature>
<proteinExistence type="inferred from homology"/>
<name>A0AAE0K1Q8_9PEZI</name>
<dbReference type="GO" id="GO:0022857">
    <property type="term" value="F:transmembrane transporter activity"/>
    <property type="evidence" value="ECO:0007669"/>
    <property type="project" value="InterPro"/>
</dbReference>
<reference evidence="6" key="2">
    <citation type="submission" date="2023-06" db="EMBL/GenBank/DDBJ databases">
        <authorList>
            <consortium name="Lawrence Berkeley National Laboratory"/>
            <person name="Haridas S."/>
            <person name="Hensen N."/>
            <person name="Bonometti L."/>
            <person name="Westerberg I."/>
            <person name="Brannstrom I.O."/>
            <person name="Guillou S."/>
            <person name="Cros-Aarteil S."/>
            <person name="Calhoun S."/>
            <person name="Kuo A."/>
            <person name="Mondo S."/>
            <person name="Pangilinan J."/>
            <person name="Riley R."/>
            <person name="LaButti K."/>
            <person name="Andreopoulos B."/>
            <person name="Lipzen A."/>
            <person name="Chen C."/>
            <person name="Yanf M."/>
            <person name="Daum C."/>
            <person name="Ng V."/>
            <person name="Clum A."/>
            <person name="Steindorff A."/>
            <person name="Ohm R."/>
            <person name="Martin F."/>
            <person name="Silar P."/>
            <person name="Natvig D."/>
            <person name="Lalanne C."/>
            <person name="Gautier V."/>
            <person name="Ament-velasquez S.L."/>
            <person name="Kruys A."/>
            <person name="Hutchinson M.I."/>
            <person name="Powell A.J."/>
            <person name="Barry K."/>
            <person name="Miller A.N."/>
            <person name="Grigoriev I.V."/>
            <person name="Debuchy R."/>
            <person name="Gladieux P."/>
            <person name="Thoren M.H."/>
            <person name="Johannesson H."/>
        </authorList>
    </citation>
    <scope>NUCLEOTIDE SEQUENCE</scope>
    <source>
        <strain evidence="6">CBS 232.78</strain>
    </source>
</reference>
<dbReference type="SUPFAM" id="SSF103473">
    <property type="entry name" value="MFS general substrate transporter"/>
    <property type="match status" value="1"/>
</dbReference>
<feature type="domain" description="Major facilitator superfamily (MFS) profile" evidence="5">
    <location>
        <begin position="48"/>
        <end position="435"/>
    </location>
</feature>
<evidence type="ECO:0000313" key="7">
    <source>
        <dbReference type="Proteomes" id="UP001285441"/>
    </source>
</evidence>
<dbReference type="Proteomes" id="UP001285441">
    <property type="component" value="Unassembled WGS sequence"/>
</dbReference>
<feature type="compositionally biased region" description="Polar residues" evidence="3">
    <location>
        <begin position="1"/>
        <end position="13"/>
    </location>
</feature>
<dbReference type="Pfam" id="PF07690">
    <property type="entry name" value="MFS_1"/>
    <property type="match status" value="1"/>
</dbReference>
<feature type="transmembrane region" description="Helical" evidence="4">
    <location>
        <begin position="405"/>
        <end position="429"/>
    </location>
</feature>
<feature type="transmembrane region" description="Helical" evidence="4">
    <location>
        <begin position="286"/>
        <end position="304"/>
    </location>
</feature>
<protein>
    <submittedName>
        <fullName evidence="6">MFS transporter, MCP family, solute carrier family 16, member 10</fullName>
    </submittedName>
</protein>
<dbReference type="PROSITE" id="PS50850">
    <property type="entry name" value="MFS"/>
    <property type="match status" value="1"/>
</dbReference>
<reference evidence="6" key="1">
    <citation type="journal article" date="2023" name="Mol. Phylogenet. Evol.">
        <title>Genome-scale phylogeny and comparative genomics of the fungal order Sordariales.</title>
        <authorList>
            <person name="Hensen N."/>
            <person name="Bonometti L."/>
            <person name="Westerberg I."/>
            <person name="Brannstrom I.O."/>
            <person name="Guillou S."/>
            <person name="Cros-Aarteil S."/>
            <person name="Calhoun S."/>
            <person name="Haridas S."/>
            <person name="Kuo A."/>
            <person name="Mondo S."/>
            <person name="Pangilinan J."/>
            <person name="Riley R."/>
            <person name="LaButti K."/>
            <person name="Andreopoulos B."/>
            <person name="Lipzen A."/>
            <person name="Chen C."/>
            <person name="Yan M."/>
            <person name="Daum C."/>
            <person name="Ng V."/>
            <person name="Clum A."/>
            <person name="Steindorff A."/>
            <person name="Ohm R.A."/>
            <person name="Martin F."/>
            <person name="Silar P."/>
            <person name="Natvig D.O."/>
            <person name="Lalanne C."/>
            <person name="Gautier V."/>
            <person name="Ament-Velasquez S.L."/>
            <person name="Kruys A."/>
            <person name="Hutchinson M.I."/>
            <person name="Powell A.J."/>
            <person name="Barry K."/>
            <person name="Miller A.N."/>
            <person name="Grigoriev I.V."/>
            <person name="Debuchy R."/>
            <person name="Gladieux P."/>
            <person name="Hiltunen Thoren M."/>
            <person name="Johannesson H."/>
        </authorList>
    </citation>
    <scope>NUCLEOTIDE SEQUENCE</scope>
    <source>
        <strain evidence="6">CBS 232.78</strain>
    </source>
</reference>
<feature type="transmembrane region" description="Helical" evidence="4">
    <location>
        <begin position="49"/>
        <end position="70"/>
    </location>
</feature>